<reference evidence="5" key="2">
    <citation type="submission" date="2012-11" db="EMBL/GenBank/DDBJ databases">
        <authorList>
            <person name="Kuo A."/>
            <person name="Curtis B.A."/>
            <person name="Tanifuji G."/>
            <person name="Burki F."/>
            <person name="Gruber A."/>
            <person name="Irimia M."/>
            <person name="Maruyama S."/>
            <person name="Arias M.C."/>
            <person name="Ball S.G."/>
            <person name="Gile G.H."/>
            <person name="Hirakawa Y."/>
            <person name="Hopkins J.F."/>
            <person name="Rensing S.A."/>
            <person name="Schmutz J."/>
            <person name="Symeonidi A."/>
            <person name="Elias M."/>
            <person name="Eveleigh R.J."/>
            <person name="Herman E.K."/>
            <person name="Klute M.J."/>
            <person name="Nakayama T."/>
            <person name="Obornik M."/>
            <person name="Reyes-Prieto A."/>
            <person name="Armbrust E.V."/>
            <person name="Aves S.J."/>
            <person name="Beiko R.G."/>
            <person name="Coutinho P."/>
            <person name="Dacks J.B."/>
            <person name="Durnford D.G."/>
            <person name="Fast N.M."/>
            <person name="Green B.R."/>
            <person name="Grisdale C."/>
            <person name="Hempe F."/>
            <person name="Henrissat B."/>
            <person name="Hoppner M.P."/>
            <person name="Ishida K.-I."/>
            <person name="Kim E."/>
            <person name="Koreny L."/>
            <person name="Kroth P.G."/>
            <person name="Liu Y."/>
            <person name="Malik S.-B."/>
            <person name="Maier U.G."/>
            <person name="McRose D."/>
            <person name="Mock T."/>
            <person name="Neilson J.A."/>
            <person name="Onodera N.T."/>
            <person name="Poole A.M."/>
            <person name="Pritham E.J."/>
            <person name="Richards T.A."/>
            <person name="Rocap G."/>
            <person name="Roy S.W."/>
            <person name="Sarai C."/>
            <person name="Schaack S."/>
            <person name="Shirato S."/>
            <person name="Slamovits C.H."/>
            <person name="Spencer D.F."/>
            <person name="Suzuki S."/>
            <person name="Worden A.Z."/>
            <person name="Zauner S."/>
            <person name="Barry K."/>
            <person name="Bell C."/>
            <person name="Bharti A.K."/>
            <person name="Crow J.A."/>
            <person name="Grimwood J."/>
            <person name="Kramer R."/>
            <person name="Lindquist E."/>
            <person name="Lucas S."/>
            <person name="Salamov A."/>
            <person name="McFadden G.I."/>
            <person name="Lane C.E."/>
            <person name="Keeling P.J."/>
            <person name="Gray M.W."/>
            <person name="Grigoriev I.V."/>
            <person name="Archibald J.M."/>
        </authorList>
    </citation>
    <scope>NUCLEOTIDE SEQUENCE</scope>
    <source>
        <strain evidence="5">CCMP2712</strain>
    </source>
</reference>
<dbReference type="AlphaFoldDB" id="L1I6T9"/>
<dbReference type="RefSeq" id="XP_005818958.1">
    <property type="nucleotide sequence ID" value="XM_005818901.1"/>
</dbReference>
<sequence length="318" mass="35528">MIRYEVTGEKLVPDQGIVFLHMDGEEREAMPFSRGEFHLLLAHPGLYHLQLSVDSHDRLQRFLLLPFSVNVSEHGWQTSSTPDEPCAEPSVSSSSEDGERVLPHSLRRLSSSPCPVHCLDTEALQERRDAAAMELDEHAAAAARKPFVVQVGACDGRSFDPLHKYIIDRGWHGVLVEPLPDLFQSLKETYKHSEGLKFANVAVTDPDQAISGIGAAQEDFELYSQRVIKQKVTCVTLSEQLFSSHQVERIDWFQVDAEGYDASILKQLDLPRWRPAVISMETINLQAQELAQVYSSLTTSGYDVCSDGRDLLALLTSP</sequence>
<dbReference type="SUPFAM" id="SSF53335">
    <property type="entry name" value="S-adenosyl-L-methionine-dependent methyltransferases"/>
    <property type="match status" value="1"/>
</dbReference>
<dbReference type="OrthoDB" id="10267992at2759"/>
<dbReference type="NCBIfam" id="TIGR01444">
    <property type="entry name" value="fkbM_fam"/>
    <property type="match status" value="1"/>
</dbReference>
<accession>L1I6T9</accession>
<dbReference type="HOGENOM" id="CLU_875640_0_0_1"/>
<protein>
    <recommendedName>
        <fullName evidence="2">Methyltransferase FkbM domain-containing protein</fullName>
    </recommendedName>
</protein>
<evidence type="ECO:0000313" key="3">
    <source>
        <dbReference type="EMBL" id="EKX31978.1"/>
    </source>
</evidence>
<feature type="region of interest" description="Disordered" evidence="1">
    <location>
        <begin position="75"/>
        <end position="100"/>
    </location>
</feature>
<keyword evidence="5" id="KW-1185">Reference proteome</keyword>
<reference evidence="3 5" key="1">
    <citation type="journal article" date="2012" name="Nature">
        <title>Algal genomes reveal evolutionary mosaicism and the fate of nucleomorphs.</title>
        <authorList>
            <consortium name="DOE Joint Genome Institute"/>
            <person name="Curtis B.A."/>
            <person name="Tanifuji G."/>
            <person name="Burki F."/>
            <person name="Gruber A."/>
            <person name="Irimia M."/>
            <person name="Maruyama S."/>
            <person name="Arias M.C."/>
            <person name="Ball S.G."/>
            <person name="Gile G.H."/>
            <person name="Hirakawa Y."/>
            <person name="Hopkins J.F."/>
            <person name="Kuo A."/>
            <person name="Rensing S.A."/>
            <person name="Schmutz J."/>
            <person name="Symeonidi A."/>
            <person name="Elias M."/>
            <person name="Eveleigh R.J."/>
            <person name="Herman E.K."/>
            <person name="Klute M.J."/>
            <person name="Nakayama T."/>
            <person name="Obornik M."/>
            <person name="Reyes-Prieto A."/>
            <person name="Armbrust E.V."/>
            <person name="Aves S.J."/>
            <person name="Beiko R.G."/>
            <person name="Coutinho P."/>
            <person name="Dacks J.B."/>
            <person name="Durnford D.G."/>
            <person name="Fast N.M."/>
            <person name="Green B.R."/>
            <person name="Grisdale C.J."/>
            <person name="Hempel F."/>
            <person name="Henrissat B."/>
            <person name="Hoppner M.P."/>
            <person name="Ishida K."/>
            <person name="Kim E."/>
            <person name="Koreny L."/>
            <person name="Kroth P.G."/>
            <person name="Liu Y."/>
            <person name="Malik S.B."/>
            <person name="Maier U.G."/>
            <person name="McRose D."/>
            <person name="Mock T."/>
            <person name="Neilson J.A."/>
            <person name="Onodera N.T."/>
            <person name="Poole A.M."/>
            <person name="Pritham E.J."/>
            <person name="Richards T.A."/>
            <person name="Rocap G."/>
            <person name="Roy S.W."/>
            <person name="Sarai C."/>
            <person name="Schaack S."/>
            <person name="Shirato S."/>
            <person name="Slamovits C.H."/>
            <person name="Spencer D.F."/>
            <person name="Suzuki S."/>
            <person name="Worden A.Z."/>
            <person name="Zauner S."/>
            <person name="Barry K."/>
            <person name="Bell C."/>
            <person name="Bharti A.K."/>
            <person name="Crow J.A."/>
            <person name="Grimwood J."/>
            <person name="Kramer R."/>
            <person name="Lindquist E."/>
            <person name="Lucas S."/>
            <person name="Salamov A."/>
            <person name="McFadden G.I."/>
            <person name="Lane C.E."/>
            <person name="Keeling P.J."/>
            <person name="Gray M.W."/>
            <person name="Grigoriev I.V."/>
            <person name="Archibald J.M."/>
        </authorList>
    </citation>
    <scope>NUCLEOTIDE SEQUENCE</scope>
    <source>
        <strain evidence="3 5">CCMP2712</strain>
    </source>
</reference>
<dbReference type="GeneID" id="17288700"/>
<proteinExistence type="predicted"/>
<evidence type="ECO:0000259" key="2">
    <source>
        <dbReference type="Pfam" id="PF05050"/>
    </source>
</evidence>
<dbReference type="Proteomes" id="UP000011087">
    <property type="component" value="Unassembled WGS sequence"/>
</dbReference>
<dbReference type="EMBL" id="JH993221">
    <property type="protein sequence ID" value="EKX31978.1"/>
    <property type="molecule type" value="Genomic_DNA"/>
</dbReference>
<dbReference type="PaxDb" id="55529-EKX31978"/>
<name>L1I6T9_GUITC</name>
<evidence type="ECO:0000313" key="4">
    <source>
        <dbReference type="EnsemblProtists" id="EKX31978"/>
    </source>
</evidence>
<dbReference type="InterPro" id="IPR006342">
    <property type="entry name" value="FkbM_mtfrase"/>
</dbReference>
<dbReference type="Gene3D" id="3.40.50.150">
    <property type="entry name" value="Vaccinia Virus protein VP39"/>
    <property type="match status" value="1"/>
</dbReference>
<dbReference type="KEGG" id="gtt:GUITHDRAFT_121851"/>
<evidence type="ECO:0000313" key="5">
    <source>
        <dbReference type="Proteomes" id="UP000011087"/>
    </source>
</evidence>
<dbReference type="InterPro" id="IPR029063">
    <property type="entry name" value="SAM-dependent_MTases_sf"/>
</dbReference>
<gene>
    <name evidence="3" type="ORF">GUITHDRAFT_121851</name>
</gene>
<evidence type="ECO:0000256" key="1">
    <source>
        <dbReference type="SAM" id="MobiDB-lite"/>
    </source>
</evidence>
<dbReference type="Pfam" id="PF05050">
    <property type="entry name" value="Methyltransf_21"/>
    <property type="match status" value="1"/>
</dbReference>
<reference evidence="4" key="3">
    <citation type="submission" date="2016-03" db="UniProtKB">
        <authorList>
            <consortium name="EnsemblProtists"/>
        </authorList>
    </citation>
    <scope>IDENTIFICATION</scope>
</reference>
<dbReference type="EnsemblProtists" id="EKX31978">
    <property type="protein sequence ID" value="EKX31978"/>
    <property type="gene ID" value="GUITHDRAFT_121851"/>
</dbReference>
<feature type="domain" description="Methyltransferase FkbM" evidence="2">
    <location>
        <begin position="150"/>
        <end position="284"/>
    </location>
</feature>
<organism evidence="3">
    <name type="scientific">Guillardia theta (strain CCMP2712)</name>
    <name type="common">Cryptophyte</name>
    <dbReference type="NCBI Taxonomy" id="905079"/>
    <lineage>
        <taxon>Eukaryota</taxon>
        <taxon>Cryptophyceae</taxon>
        <taxon>Pyrenomonadales</taxon>
        <taxon>Geminigeraceae</taxon>
        <taxon>Guillardia</taxon>
    </lineage>
</organism>